<name>A0A1Q5PY73_9ACTO</name>
<evidence type="ECO:0000259" key="1">
    <source>
        <dbReference type="Pfam" id="PF08241"/>
    </source>
</evidence>
<dbReference type="AlphaFoldDB" id="A0A1Q5PY73"/>
<dbReference type="GO" id="GO:0008757">
    <property type="term" value="F:S-adenosylmethionine-dependent methyltransferase activity"/>
    <property type="evidence" value="ECO:0007669"/>
    <property type="project" value="InterPro"/>
</dbReference>
<gene>
    <name evidence="2" type="ORF">BSZ40_02685</name>
</gene>
<reference evidence="3" key="1">
    <citation type="submission" date="2016-12" db="EMBL/GenBank/DDBJ databases">
        <authorList>
            <person name="Meng X."/>
        </authorList>
    </citation>
    <scope>NUCLEOTIDE SEQUENCE [LARGE SCALE GENOMIC DNA]</scope>
    <source>
        <strain evidence="3">DSM 20732</strain>
    </source>
</reference>
<proteinExistence type="predicted"/>
<evidence type="ECO:0000313" key="3">
    <source>
        <dbReference type="Proteomes" id="UP000185612"/>
    </source>
</evidence>
<feature type="domain" description="Methyltransferase type 11" evidence="1">
    <location>
        <begin position="40"/>
        <end position="136"/>
    </location>
</feature>
<dbReference type="OrthoDB" id="9797252at2"/>
<dbReference type="EMBL" id="MQVS01000002">
    <property type="protein sequence ID" value="OKL52399.1"/>
    <property type="molecule type" value="Genomic_DNA"/>
</dbReference>
<dbReference type="Pfam" id="PF08241">
    <property type="entry name" value="Methyltransf_11"/>
    <property type="match status" value="1"/>
</dbReference>
<dbReference type="InterPro" id="IPR029063">
    <property type="entry name" value="SAM-dependent_MTases_sf"/>
</dbReference>
<dbReference type="Proteomes" id="UP000185612">
    <property type="component" value="Unassembled WGS sequence"/>
</dbReference>
<dbReference type="Gene3D" id="3.40.50.150">
    <property type="entry name" value="Vaccinia Virus protein VP39"/>
    <property type="match status" value="1"/>
</dbReference>
<evidence type="ECO:0000313" key="2">
    <source>
        <dbReference type="EMBL" id="OKL52399.1"/>
    </source>
</evidence>
<dbReference type="InterPro" id="IPR013216">
    <property type="entry name" value="Methyltransf_11"/>
</dbReference>
<dbReference type="InParanoid" id="A0A1Q5PY73"/>
<dbReference type="STRING" id="52770.BSZ40_02685"/>
<protein>
    <recommendedName>
        <fullName evidence="1">Methyltransferase type 11 domain-containing protein</fullName>
    </recommendedName>
</protein>
<dbReference type="SUPFAM" id="SSF53335">
    <property type="entry name" value="S-adenosyl-L-methionine-dependent methyltransferases"/>
    <property type="match status" value="1"/>
</dbReference>
<dbReference type="FunCoup" id="A0A1Q5PY73">
    <property type="interactions" value="1"/>
</dbReference>
<dbReference type="RefSeq" id="WP_073823057.1">
    <property type="nucleotide sequence ID" value="NZ_JAUNKL010000001.1"/>
</dbReference>
<keyword evidence="3" id="KW-1185">Reference proteome</keyword>
<organism evidence="2 3">
    <name type="scientific">Buchananella hordeovulneris</name>
    <dbReference type="NCBI Taxonomy" id="52770"/>
    <lineage>
        <taxon>Bacteria</taxon>
        <taxon>Bacillati</taxon>
        <taxon>Actinomycetota</taxon>
        <taxon>Actinomycetes</taxon>
        <taxon>Actinomycetales</taxon>
        <taxon>Actinomycetaceae</taxon>
        <taxon>Buchananella</taxon>
    </lineage>
</organism>
<sequence length="268" mass="29376">MAIDFHSPAVAGTYASRSADTGWLDAISALAPVRGSRVADIGCGGGIYSTALAAAGAASVVGVDFSAQMVRDARQRAASQHLASVRFRQGQATNTGLPTGEMDLVLWRALIHHLPDIPAALIETHRILRAEGVLLIQDRTAADVFAPPSPTHIRGWFFTCFPHLADVERNRRLRAERLLADLTETGFELRDQHRLAEVRRTYHDVSELRADLLARTGRSLLHELTDQELSELADYICGQVAAARRPGEKLVEVDYWTIWSATARPHTA</sequence>
<accession>A0A1Q5PY73</accession>
<dbReference type="CDD" id="cd02440">
    <property type="entry name" value="AdoMet_MTases"/>
    <property type="match status" value="1"/>
</dbReference>
<comment type="caution">
    <text evidence="2">The sequence shown here is derived from an EMBL/GenBank/DDBJ whole genome shotgun (WGS) entry which is preliminary data.</text>
</comment>
<dbReference type="PANTHER" id="PTHR43861">
    <property type="entry name" value="TRANS-ACONITATE 2-METHYLTRANSFERASE-RELATED"/>
    <property type="match status" value="1"/>
</dbReference>
<dbReference type="PANTHER" id="PTHR43861:SF1">
    <property type="entry name" value="TRANS-ACONITATE 2-METHYLTRANSFERASE"/>
    <property type="match status" value="1"/>
</dbReference>